<organism evidence="2 3">
    <name type="scientific">Mycetomoellerius zeteki</name>
    <dbReference type="NCBI Taxonomy" id="64791"/>
    <lineage>
        <taxon>Eukaryota</taxon>
        <taxon>Metazoa</taxon>
        <taxon>Ecdysozoa</taxon>
        <taxon>Arthropoda</taxon>
        <taxon>Hexapoda</taxon>
        <taxon>Insecta</taxon>
        <taxon>Pterygota</taxon>
        <taxon>Neoptera</taxon>
        <taxon>Endopterygota</taxon>
        <taxon>Hymenoptera</taxon>
        <taxon>Apocrita</taxon>
        <taxon>Aculeata</taxon>
        <taxon>Formicoidea</taxon>
        <taxon>Formicidae</taxon>
        <taxon>Myrmicinae</taxon>
        <taxon>Mycetomoellerius</taxon>
    </lineage>
</organism>
<proteinExistence type="predicted"/>
<name>A0A151XES2_9HYME</name>
<feature type="compositionally biased region" description="Gly residues" evidence="1">
    <location>
        <begin position="38"/>
        <end position="51"/>
    </location>
</feature>
<dbReference type="AlphaFoldDB" id="A0A151XES2"/>
<feature type="compositionally biased region" description="Basic and acidic residues" evidence="1">
    <location>
        <begin position="24"/>
        <end position="37"/>
    </location>
</feature>
<feature type="region of interest" description="Disordered" evidence="1">
    <location>
        <begin position="1"/>
        <end position="80"/>
    </location>
</feature>
<evidence type="ECO:0000313" key="2">
    <source>
        <dbReference type="EMBL" id="KYQ58882.1"/>
    </source>
</evidence>
<keyword evidence="3" id="KW-1185">Reference proteome</keyword>
<accession>A0A151XES2</accession>
<evidence type="ECO:0000256" key="1">
    <source>
        <dbReference type="SAM" id="MobiDB-lite"/>
    </source>
</evidence>
<gene>
    <name evidence="2" type="ORF">ALC60_02038</name>
</gene>
<dbReference type="EMBL" id="KQ982215">
    <property type="protein sequence ID" value="KYQ58882.1"/>
    <property type="molecule type" value="Genomic_DNA"/>
</dbReference>
<dbReference type="Proteomes" id="UP000075809">
    <property type="component" value="Unassembled WGS sequence"/>
</dbReference>
<protein>
    <submittedName>
        <fullName evidence="2">Uncharacterized protein</fullName>
    </submittedName>
</protein>
<evidence type="ECO:0000313" key="3">
    <source>
        <dbReference type="Proteomes" id="UP000075809"/>
    </source>
</evidence>
<sequence length="80" mass="8857">MTVDNARQMPVIPIARPRAAHKSGRIELGRETFRGVGEENGAGGKGTGGQGETERGGKEEKERTREREREREARNVTTPR</sequence>
<reference evidence="2 3" key="1">
    <citation type="submission" date="2015-09" db="EMBL/GenBank/DDBJ databases">
        <title>Trachymyrmex zeteki WGS genome.</title>
        <authorList>
            <person name="Nygaard S."/>
            <person name="Hu H."/>
            <person name="Boomsma J."/>
            <person name="Zhang G."/>
        </authorList>
    </citation>
    <scope>NUCLEOTIDE SEQUENCE [LARGE SCALE GENOMIC DNA]</scope>
    <source>
        <strain evidence="2">Tzet28-1</strain>
        <tissue evidence="2">Whole body</tissue>
    </source>
</reference>
<feature type="compositionally biased region" description="Basic and acidic residues" evidence="1">
    <location>
        <begin position="52"/>
        <end position="74"/>
    </location>
</feature>